<proteinExistence type="inferred from homology"/>
<feature type="signal peptide" evidence="4">
    <location>
        <begin position="1"/>
        <end position="16"/>
    </location>
</feature>
<evidence type="ECO:0000313" key="7">
    <source>
        <dbReference type="Proteomes" id="UP000243217"/>
    </source>
</evidence>
<name>A0A1W0AAK7_9STRA</name>
<keyword evidence="4" id="KW-0732">Signal</keyword>
<dbReference type="SUPFAM" id="SSF53613">
    <property type="entry name" value="Ribokinase-like"/>
    <property type="match status" value="1"/>
</dbReference>
<protein>
    <recommendedName>
        <fullName evidence="5">Carbohydrate kinase PfkB domain-containing protein</fullName>
    </recommendedName>
</protein>
<comment type="similarity">
    <text evidence="1">Belongs to the carbohydrate kinase PfkB family.</text>
</comment>
<keyword evidence="2" id="KW-0808">Transferase</keyword>
<evidence type="ECO:0000256" key="4">
    <source>
        <dbReference type="SAM" id="SignalP"/>
    </source>
</evidence>
<dbReference type="STRING" id="74557.A0A1W0AAK7"/>
<dbReference type="AlphaFoldDB" id="A0A1W0AAK7"/>
<dbReference type="EMBL" id="JNBS01000251">
    <property type="protein sequence ID" value="OQS07322.1"/>
    <property type="molecule type" value="Genomic_DNA"/>
</dbReference>
<evidence type="ECO:0000256" key="3">
    <source>
        <dbReference type="ARBA" id="ARBA00022777"/>
    </source>
</evidence>
<evidence type="ECO:0000259" key="5">
    <source>
        <dbReference type="Pfam" id="PF00294"/>
    </source>
</evidence>
<comment type="caution">
    <text evidence="6">The sequence shown here is derived from an EMBL/GenBank/DDBJ whole genome shotgun (WGS) entry which is preliminary data.</text>
</comment>
<dbReference type="PRINTS" id="PR00990">
    <property type="entry name" value="RIBOKINASE"/>
</dbReference>
<dbReference type="GO" id="GO:0016301">
    <property type="term" value="F:kinase activity"/>
    <property type="evidence" value="ECO:0007669"/>
    <property type="project" value="UniProtKB-KW"/>
</dbReference>
<dbReference type="InterPro" id="IPR011611">
    <property type="entry name" value="PfkB_dom"/>
</dbReference>
<dbReference type="Gene3D" id="3.40.1190.20">
    <property type="match status" value="1"/>
</dbReference>
<dbReference type="PROSITE" id="PS00583">
    <property type="entry name" value="PFKB_KINASES_1"/>
    <property type="match status" value="1"/>
</dbReference>
<organism evidence="6 7">
    <name type="scientific">Thraustotheca clavata</name>
    <dbReference type="NCBI Taxonomy" id="74557"/>
    <lineage>
        <taxon>Eukaryota</taxon>
        <taxon>Sar</taxon>
        <taxon>Stramenopiles</taxon>
        <taxon>Oomycota</taxon>
        <taxon>Saprolegniomycetes</taxon>
        <taxon>Saprolegniales</taxon>
        <taxon>Achlyaceae</taxon>
        <taxon>Thraustotheca</taxon>
    </lineage>
</organism>
<dbReference type="Proteomes" id="UP000243217">
    <property type="component" value="Unassembled WGS sequence"/>
</dbReference>
<dbReference type="GO" id="GO:0006796">
    <property type="term" value="P:phosphate-containing compound metabolic process"/>
    <property type="evidence" value="ECO:0007669"/>
    <property type="project" value="UniProtKB-ARBA"/>
</dbReference>
<feature type="domain" description="Carbohydrate kinase PfkB" evidence="5">
    <location>
        <begin position="1"/>
        <end position="297"/>
    </location>
</feature>
<evidence type="ECO:0000313" key="6">
    <source>
        <dbReference type="EMBL" id="OQS07322.1"/>
    </source>
</evidence>
<accession>A0A1W0AAK7</accession>
<dbReference type="Pfam" id="PF00294">
    <property type="entry name" value="PfkB"/>
    <property type="match status" value="1"/>
</dbReference>
<dbReference type="PANTHER" id="PTHR10584:SF166">
    <property type="entry name" value="RIBOKINASE"/>
    <property type="match status" value="1"/>
</dbReference>
<dbReference type="InterPro" id="IPR029056">
    <property type="entry name" value="Ribokinase-like"/>
</dbReference>
<dbReference type="InterPro" id="IPR002173">
    <property type="entry name" value="Carboh/pur_kinase_PfkB_CS"/>
</dbReference>
<dbReference type="PANTHER" id="PTHR10584">
    <property type="entry name" value="SUGAR KINASE"/>
    <property type="match status" value="1"/>
</dbReference>
<reference evidence="6 7" key="1">
    <citation type="journal article" date="2014" name="Genome Biol. Evol.">
        <title>The secreted proteins of Achlya hypogyna and Thraustotheca clavata identify the ancestral oomycete secretome and reveal gene acquisitions by horizontal gene transfer.</title>
        <authorList>
            <person name="Misner I."/>
            <person name="Blouin N."/>
            <person name="Leonard G."/>
            <person name="Richards T.A."/>
            <person name="Lane C.E."/>
        </authorList>
    </citation>
    <scope>NUCLEOTIDE SEQUENCE [LARGE SCALE GENOMIC DNA]</scope>
    <source>
        <strain evidence="6 7">ATCC 34112</strain>
    </source>
</reference>
<feature type="chain" id="PRO_5010703180" description="Carbohydrate kinase PfkB domain-containing protein" evidence="4">
    <location>
        <begin position="17"/>
        <end position="308"/>
    </location>
</feature>
<dbReference type="GO" id="GO:0005829">
    <property type="term" value="C:cytosol"/>
    <property type="evidence" value="ECO:0007669"/>
    <property type="project" value="TreeGrafter"/>
</dbReference>
<dbReference type="OrthoDB" id="204058at2759"/>
<dbReference type="CDD" id="cd01166">
    <property type="entry name" value="KdgK"/>
    <property type="match status" value="1"/>
</dbReference>
<keyword evidence="3" id="KW-0418">Kinase</keyword>
<gene>
    <name evidence="6" type="ORF">THRCLA_00675</name>
</gene>
<evidence type="ECO:0000256" key="2">
    <source>
        <dbReference type="ARBA" id="ARBA00022679"/>
    </source>
</evidence>
<sequence>MPMIAVLGDCFLDVLAGVPALPEWGQDVPTLNAIQMQPGGSGLNTATHLANLSNAVSFFSVMGDDEFGSILHNHLTKHHVESHAKKLSSHPTGVCIVLSGNGDRAFVTHYGAVHAFAVEHIAHDRLHQANHLHIGGFYSCPGLIPGIEQLIRTVKSYGITISLDVNYDGTEKWGHLDKILPLIDVFMPNEVEAMKISKTTSVEAALQYFADQGIALTVIKVGKDGVRAINANTKEKYSHPIFPTEVVDATGAGDAFNAGFLHAWTKDKTNIQQALCYGCALGSACVSRVGACISLPEPNDIHQLVQKV</sequence>
<keyword evidence="7" id="KW-1185">Reference proteome</keyword>
<dbReference type="InterPro" id="IPR002139">
    <property type="entry name" value="Ribo/fructo_kinase"/>
</dbReference>
<evidence type="ECO:0000256" key="1">
    <source>
        <dbReference type="ARBA" id="ARBA00010688"/>
    </source>
</evidence>